<dbReference type="AlphaFoldDB" id="A0A3Q8XMA1"/>
<dbReference type="SUPFAM" id="SSF48452">
    <property type="entry name" value="TPR-like"/>
    <property type="match status" value="1"/>
</dbReference>
<evidence type="ECO:0000313" key="1">
    <source>
        <dbReference type="EMBL" id="AZN70863.1"/>
    </source>
</evidence>
<gene>
    <name evidence="1" type="ORF">D5400_05865</name>
</gene>
<name>A0A3Q8XMA1_9HYPH</name>
<protein>
    <submittedName>
        <fullName evidence="1">Tetratricopeptide repeat protein</fullName>
    </submittedName>
</protein>
<organism evidence="1 2">
    <name type="scientific">Georhizobium profundi</name>
    <dbReference type="NCBI Taxonomy" id="2341112"/>
    <lineage>
        <taxon>Bacteria</taxon>
        <taxon>Pseudomonadati</taxon>
        <taxon>Pseudomonadota</taxon>
        <taxon>Alphaproteobacteria</taxon>
        <taxon>Hyphomicrobiales</taxon>
        <taxon>Rhizobiaceae</taxon>
        <taxon>Georhizobium</taxon>
    </lineage>
</organism>
<keyword evidence="2" id="KW-1185">Reference proteome</keyword>
<evidence type="ECO:0000313" key="2">
    <source>
        <dbReference type="Proteomes" id="UP000268192"/>
    </source>
</evidence>
<sequence length="545" mass="60115">MANSKPALGQSGKLKPAEDQLTARMKGAQALLAAVAAKTHGQAARSAFKAAPASKAERKATKKAVELTTEATKALHERRYKTAETLFDQAIALFPSPPHRLLINRLTAASKAANHAYVAEHYPQIRALATTDEEKATVDHIWIDCLVAAGYPDQALELIAAWRNSDVKIWASIQTVAGIIEEDRGNFNKAMAIQEAILARDPNCDVARWHLSLHQMAAGKLPDAFDNYDVRWKISDFPSERRLFDIPRWQGEALEGKKILVWREQGVGDEIRFAGLLTDLVEIGADVTFECTAKLVPLFLPSFPDITVRPVVPAANRTSALYAEFDFETPLGSLPRFLRPSVEALKTKAKPFLKRSPEVENNVREAMNARPDQPVIGLCWRSSLRNLHRDKNYLRAEHIAALKLLGKSGFICLQYDQCADEVALMQELGLPVTQFTSIDQMNDLAGAALLAGACDLVISAGTATAELSAGLGVPTLLFGPEHSRTRLGTDGMPWHPATRYMPTNPDEPIELMKAILFNWEPIATWAEEKSISGRKIDWSQSYPRA</sequence>
<dbReference type="SUPFAM" id="SSF53756">
    <property type="entry name" value="UDP-Glycosyltransferase/glycogen phosphorylase"/>
    <property type="match status" value="1"/>
</dbReference>
<dbReference type="Gene3D" id="1.25.40.10">
    <property type="entry name" value="Tetratricopeptide repeat domain"/>
    <property type="match status" value="1"/>
</dbReference>
<dbReference type="KEGG" id="abaw:D5400_05865"/>
<dbReference type="InterPro" id="IPR011990">
    <property type="entry name" value="TPR-like_helical_dom_sf"/>
</dbReference>
<dbReference type="Proteomes" id="UP000268192">
    <property type="component" value="Chromosome"/>
</dbReference>
<dbReference type="EMBL" id="CP032509">
    <property type="protein sequence ID" value="AZN70863.1"/>
    <property type="molecule type" value="Genomic_DNA"/>
</dbReference>
<accession>A0A3Q8XMA1</accession>
<dbReference type="OrthoDB" id="6193797at2"/>
<proteinExistence type="predicted"/>
<dbReference type="RefSeq" id="WP_126008549.1">
    <property type="nucleotide sequence ID" value="NZ_CP032509.1"/>
</dbReference>
<reference evidence="1 2" key="1">
    <citation type="submission" date="2018-09" db="EMBL/GenBank/DDBJ databases">
        <title>Marinorhizobium profundi gen. nov., sp. nov., isolated from a deep-sea sediment sample from the New Britain Trench and proposal of Marinorhizobiaceae fam. nov. in the order Rhizobiales of the class Alphaproteobacteria.</title>
        <authorList>
            <person name="Cao J."/>
        </authorList>
    </citation>
    <scope>NUCLEOTIDE SEQUENCE [LARGE SCALE GENOMIC DNA]</scope>
    <source>
        <strain evidence="1 2">WS11</strain>
    </source>
</reference>